<dbReference type="PANTHER" id="PTHR42901:SF1">
    <property type="entry name" value="ALCOHOL DEHYDROGENASE"/>
    <property type="match status" value="1"/>
</dbReference>
<dbReference type="PIRSF" id="PIRSF000126">
    <property type="entry name" value="11-beta-HSD1"/>
    <property type="match status" value="1"/>
</dbReference>
<dbReference type="GO" id="GO:0016491">
    <property type="term" value="F:oxidoreductase activity"/>
    <property type="evidence" value="ECO:0007669"/>
    <property type="project" value="UniProtKB-KW"/>
</dbReference>
<name>U4KNG1_9MOLU</name>
<dbReference type="Proteomes" id="UP000032737">
    <property type="component" value="Chromosome"/>
</dbReference>
<dbReference type="SUPFAM" id="SSF51735">
    <property type="entry name" value="NAD(P)-binding Rossmann-fold domains"/>
    <property type="match status" value="1"/>
</dbReference>
<dbReference type="STRING" id="61635.BN85307840"/>
<evidence type="ECO:0000256" key="3">
    <source>
        <dbReference type="RuleBase" id="RU000363"/>
    </source>
</evidence>
<dbReference type="InterPro" id="IPR036291">
    <property type="entry name" value="NAD(P)-bd_dom_sf"/>
</dbReference>
<dbReference type="EMBL" id="FO681348">
    <property type="protein sequence ID" value="CCV65805.1"/>
    <property type="molecule type" value="Genomic_DNA"/>
</dbReference>
<protein>
    <submittedName>
        <fullName evidence="4">Short-chain dehydrogenases of various substrate specificities</fullName>
    </submittedName>
</protein>
<evidence type="ECO:0000313" key="4">
    <source>
        <dbReference type="EMBL" id="CCV65805.1"/>
    </source>
</evidence>
<dbReference type="OrthoDB" id="9808814at2"/>
<gene>
    <name evidence="4" type="ORF">BN85307840</name>
</gene>
<dbReference type="InterPro" id="IPR002347">
    <property type="entry name" value="SDR_fam"/>
</dbReference>
<keyword evidence="2" id="KW-0560">Oxidoreductase</keyword>
<evidence type="ECO:0000313" key="5">
    <source>
        <dbReference type="Proteomes" id="UP000032737"/>
    </source>
</evidence>
<dbReference type="Pfam" id="PF00106">
    <property type="entry name" value="adh_short"/>
    <property type="match status" value="1"/>
</dbReference>
<dbReference type="HOGENOM" id="CLU_010194_2_1_14"/>
<evidence type="ECO:0000256" key="2">
    <source>
        <dbReference type="ARBA" id="ARBA00023002"/>
    </source>
</evidence>
<dbReference type="AlphaFoldDB" id="U4KNG1"/>
<dbReference type="PRINTS" id="PR00080">
    <property type="entry name" value="SDRFAMILY"/>
</dbReference>
<dbReference type="CDD" id="cd05233">
    <property type="entry name" value="SDR_c"/>
    <property type="match status" value="1"/>
</dbReference>
<organism evidence="4 5">
    <name type="scientific">Acholeplasma brassicae</name>
    <dbReference type="NCBI Taxonomy" id="61635"/>
    <lineage>
        <taxon>Bacteria</taxon>
        <taxon>Bacillati</taxon>
        <taxon>Mycoplasmatota</taxon>
        <taxon>Mollicutes</taxon>
        <taxon>Acholeplasmatales</taxon>
        <taxon>Acholeplasmataceae</taxon>
        <taxon>Acholeplasma</taxon>
    </lineage>
</organism>
<proteinExistence type="inferred from homology"/>
<dbReference type="KEGG" id="abra:BN85307840"/>
<dbReference type="Gene3D" id="3.40.50.720">
    <property type="entry name" value="NAD(P)-binding Rossmann-like Domain"/>
    <property type="match status" value="1"/>
</dbReference>
<accession>U4KNG1</accession>
<dbReference type="PRINTS" id="PR00081">
    <property type="entry name" value="GDHRDH"/>
</dbReference>
<evidence type="ECO:0000256" key="1">
    <source>
        <dbReference type="ARBA" id="ARBA00006484"/>
    </source>
</evidence>
<comment type="similarity">
    <text evidence="1 3">Belongs to the short-chain dehydrogenases/reductases (SDR) family.</text>
</comment>
<sequence length="255" mass="28549">MSIALITGGAIGLGRSFANKLADEGYDLILVSRSLDHLARAQKEIQIKYKVKVLIYIADLTKREDREKMFEYAKVYQPSVIVNNAGFGHNESFISSPLEKEFEMINLNVKALHHIMKYYYQQFKTENIPGRIINISSVAGFVPGAYQATYYATKSYVTSLTRAVAYESKKQQTGIQIQVVCPGPIKTNFHETAQTRVEAYKKSPDATARIALESKKTVIVPGFSNKCAHVMLKLLPNGLTIRAQAILGKKKQIKK</sequence>
<keyword evidence="5" id="KW-1185">Reference proteome</keyword>
<dbReference type="PANTHER" id="PTHR42901">
    <property type="entry name" value="ALCOHOL DEHYDROGENASE"/>
    <property type="match status" value="1"/>
</dbReference>
<dbReference type="RefSeq" id="WP_030004668.1">
    <property type="nucleotide sequence ID" value="NC_022549.1"/>
</dbReference>
<reference evidence="4 5" key="1">
    <citation type="journal article" date="2013" name="J. Mol. Microbiol. Biotechnol.">
        <title>Analysis of the Complete Genomes of Acholeplasma brassicae , A. palmae and A. laidlawii and Their Comparison to the Obligate Parasites from ' Candidatus Phytoplasma'.</title>
        <authorList>
            <person name="Kube M."/>
            <person name="Siewert C."/>
            <person name="Migdoll A.M."/>
            <person name="Duduk B."/>
            <person name="Holz S."/>
            <person name="Rabus R."/>
            <person name="Seemuller E."/>
            <person name="Mitrovic J."/>
            <person name="Muller I."/>
            <person name="Buttner C."/>
            <person name="Reinhardt R."/>
        </authorList>
    </citation>
    <scope>NUCLEOTIDE SEQUENCE [LARGE SCALE GENOMIC DNA]</scope>
    <source>
        <strain evidence="5">0502</strain>
    </source>
</reference>